<evidence type="ECO:0000259" key="4">
    <source>
        <dbReference type="PROSITE" id="PS50887"/>
    </source>
</evidence>
<dbReference type="PANTHER" id="PTHR45138">
    <property type="entry name" value="REGULATORY COMPONENTS OF SENSORY TRANSDUCTION SYSTEM"/>
    <property type="match status" value="1"/>
</dbReference>
<protein>
    <recommendedName>
        <fullName evidence="1">diguanylate cyclase</fullName>
        <ecNumber evidence="1">2.7.7.65</ecNumber>
    </recommendedName>
</protein>
<evidence type="ECO:0000256" key="2">
    <source>
        <dbReference type="ARBA" id="ARBA00034247"/>
    </source>
</evidence>
<feature type="transmembrane region" description="Helical" evidence="3">
    <location>
        <begin position="144"/>
        <end position="166"/>
    </location>
</feature>
<evidence type="ECO:0000256" key="3">
    <source>
        <dbReference type="SAM" id="Phobius"/>
    </source>
</evidence>
<dbReference type="Proteomes" id="UP000887104">
    <property type="component" value="Unassembled WGS sequence"/>
</dbReference>
<dbReference type="EC" id="2.7.7.65" evidence="1"/>
<dbReference type="RefSeq" id="WP_220779162.1">
    <property type="nucleotide sequence ID" value="NZ_BPEY01000006.1"/>
</dbReference>
<dbReference type="Pfam" id="PF00990">
    <property type="entry name" value="GGDEF"/>
    <property type="match status" value="1"/>
</dbReference>
<gene>
    <name evidence="5" type="ORF">TUM4438_05620</name>
</gene>
<dbReference type="EMBL" id="BPEY01000006">
    <property type="protein sequence ID" value="GIU41415.1"/>
    <property type="molecule type" value="Genomic_DNA"/>
</dbReference>
<feature type="transmembrane region" description="Helical" evidence="3">
    <location>
        <begin position="24"/>
        <end position="45"/>
    </location>
</feature>
<dbReference type="CDD" id="cd01949">
    <property type="entry name" value="GGDEF"/>
    <property type="match status" value="1"/>
</dbReference>
<keyword evidence="3" id="KW-0472">Membrane</keyword>
<comment type="caution">
    <text evidence="5">The sequence shown here is derived from an EMBL/GenBank/DDBJ whole genome shotgun (WGS) entry which is preliminary data.</text>
</comment>
<comment type="catalytic activity">
    <reaction evidence="2">
        <text>2 GTP = 3',3'-c-di-GMP + 2 diphosphate</text>
        <dbReference type="Rhea" id="RHEA:24898"/>
        <dbReference type="ChEBI" id="CHEBI:33019"/>
        <dbReference type="ChEBI" id="CHEBI:37565"/>
        <dbReference type="ChEBI" id="CHEBI:58805"/>
        <dbReference type="EC" id="2.7.7.65"/>
    </reaction>
</comment>
<dbReference type="InterPro" id="IPR000160">
    <property type="entry name" value="GGDEF_dom"/>
</dbReference>
<evidence type="ECO:0000313" key="5">
    <source>
        <dbReference type="EMBL" id="GIU41415.1"/>
    </source>
</evidence>
<sequence length="349" mass="38796">MDKLRFTGKALDEGLFDLYSRKRVLSFILVVSLLTFLPLIIKNYLVGESLLASFLLAFELSLIIEIYGVLRLKHKIIGYQSPLFLLVICIVLSVHIFGTLATYWVFPIVTAIVLLVPKRMAIGVNSVIIIATTIAALPHQPVMVTLRFSLALMICTAITQCVIEAVRKLQGNLSYLSTRDSLTGAFNRHQMEISLQAASQRTLAGAGTCIAVIDIDYFKAVNDQHGHDVGDKVIKSVVELVNVNSRQTDLLFRLGGDEFLLLFDNTQLEHALNITQNIRQQVVIGLAEKCPNIQSVTLSIGLAESIENEDSEYWVKRADTALYMAKQAGRDQIKVSDPAEFYANKVVRL</sequence>
<keyword evidence="3" id="KW-0812">Transmembrane</keyword>
<feature type="transmembrane region" description="Helical" evidence="3">
    <location>
        <begin position="118"/>
        <end position="137"/>
    </location>
</feature>
<feature type="transmembrane region" description="Helical" evidence="3">
    <location>
        <begin position="51"/>
        <end position="70"/>
    </location>
</feature>
<name>A0ABQ4P1N7_9GAMM</name>
<dbReference type="InterPro" id="IPR029787">
    <property type="entry name" value="Nucleotide_cyclase"/>
</dbReference>
<dbReference type="InterPro" id="IPR043128">
    <property type="entry name" value="Rev_trsase/Diguanyl_cyclase"/>
</dbReference>
<feature type="domain" description="GGDEF" evidence="4">
    <location>
        <begin position="206"/>
        <end position="338"/>
    </location>
</feature>
<evidence type="ECO:0000313" key="6">
    <source>
        <dbReference type="Proteomes" id="UP000887104"/>
    </source>
</evidence>
<dbReference type="InterPro" id="IPR050469">
    <property type="entry name" value="Diguanylate_Cyclase"/>
</dbReference>
<accession>A0ABQ4P1N7</accession>
<dbReference type="SUPFAM" id="SSF55073">
    <property type="entry name" value="Nucleotide cyclase"/>
    <property type="match status" value="1"/>
</dbReference>
<reference evidence="5" key="1">
    <citation type="submission" date="2021-05" db="EMBL/GenBank/DDBJ databases">
        <title>Molecular characterization for Shewanella algae harboring chromosomal blaOXA-55-like strains isolated from clinical and environment sample.</title>
        <authorList>
            <person name="Ohama Y."/>
            <person name="Aoki K."/>
            <person name="Harada S."/>
            <person name="Moriya K."/>
            <person name="Ishii Y."/>
            <person name="Tateda K."/>
        </authorList>
    </citation>
    <scope>NUCLEOTIDE SEQUENCE</scope>
    <source>
        <strain evidence="5">JCM 11563</strain>
    </source>
</reference>
<keyword evidence="3" id="KW-1133">Transmembrane helix</keyword>
<feature type="transmembrane region" description="Helical" evidence="3">
    <location>
        <begin position="82"/>
        <end position="106"/>
    </location>
</feature>
<keyword evidence="6" id="KW-1185">Reference proteome</keyword>
<dbReference type="Gene3D" id="3.30.70.270">
    <property type="match status" value="1"/>
</dbReference>
<dbReference type="NCBIfam" id="TIGR00254">
    <property type="entry name" value="GGDEF"/>
    <property type="match status" value="1"/>
</dbReference>
<organism evidence="5 6">
    <name type="scientific">Shewanella sairae</name>
    <dbReference type="NCBI Taxonomy" id="190310"/>
    <lineage>
        <taxon>Bacteria</taxon>
        <taxon>Pseudomonadati</taxon>
        <taxon>Pseudomonadota</taxon>
        <taxon>Gammaproteobacteria</taxon>
        <taxon>Alteromonadales</taxon>
        <taxon>Shewanellaceae</taxon>
        <taxon>Shewanella</taxon>
    </lineage>
</organism>
<dbReference type="PANTHER" id="PTHR45138:SF9">
    <property type="entry name" value="DIGUANYLATE CYCLASE DGCM-RELATED"/>
    <property type="match status" value="1"/>
</dbReference>
<dbReference type="SMART" id="SM00267">
    <property type="entry name" value="GGDEF"/>
    <property type="match status" value="1"/>
</dbReference>
<dbReference type="PROSITE" id="PS50887">
    <property type="entry name" value="GGDEF"/>
    <property type="match status" value="1"/>
</dbReference>
<evidence type="ECO:0000256" key="1">
    <source>
        <dbReference type="ARBA" id="ARBA00012528"/>
    </source>
</evidence>
<proteinExistence type="predicted"/>